<feature type="region of interest" description="Disordered" evidence="5">
    <location>
        <begin position="413"/>
        <end position="443"/>
    </location>
</feature>
<protein>
    <recommendedName>
        <fullName evidence="2">histidine kinase</fullName>
        <ecNumber evidence="2">2.7.13.3</ecNumber>
    </recommendedName>
</protein>
<dbReference type="PROSITE" id="PS50110">
    <property type="entry name" value="RESPONSE_REGULATORY"/>
    <property type="match status" value="1"/>
</dbReference>
<dbReference type="InterPro" id="IPR005467">
    <property type="entry name" value="His_kinase_dom"/>
</dbReference>
<dbReference type="InterPro" id="IPR001789">
    <property type="entry name" value="Sig_transdc_resp-reg_receiver"/>
</dbReference>
<dbReference type="Gene3D" id="3.30.450.20">
    <property type="entry name" value="PAS domain"/>
    <property type="match status" value="1"/>
</dbReference>
<evidence type="ECO:0000256" key="4">
    <source>
        <dbReference type="PROSITE-ProRule" id="PRU00169"/>
    </source>
</evidence>
<dbReference type="Pfam" id="PF00072">
    <property type="entry name" value="Response_reg"/>
    <property type="match status" value="1"/>
</dbReference>
<dbReference type="SUPFAM" id="SSF47384">
    <property type="entry name" value="Homodimeric domain of signal transducing histidine kinase"/>
    <property type="match status" value="1"/>
</dbReference>
<dbReference type="EC" id="2.7.13.3" evidence="2"/>
<dbReference type="PATRIC" id="fig|762836.4.peg.1594"/>
<dbReference type="Gene3D" id="3.30.565.10">
    <property type="entry name" value="Histidine kinase-like ATPase, C-terminal domain"/>
    <property type="match status" value="1"/>
</dbReference>
<dbReference type="Pfam" id="PF13426">
    <property type="entry name" value="PAS_9"/>
    <property type="match status" value="1"/>
</dbReference>
<dbReference type="PROSITE" id="PS50109">
    <property type="entry name" value="HIS_KIN"/>
    <property type="match status" value="1"/>
</dbReference>
<feature type="domain" description="PAC" evidence="9">
    <location>
        <begin position="131"/>
        <end position="185"/>
    </location>
</feature>
<evidence type="ECO:0000256" key="3">
    <source>
        <dbReference type="ARBA" id="ARBA00022553"/>
    </source>
</evidence>
<dbReference type="Gene3D" id="1.10.287.130">
    <property type="match status" value="1"/>
</dbReference>
<feature type="domain" description="PAS" evidence="8">
    <location>
        <begin position="57"/>
        <end position="106"/>
    </location>
</feature>
<dbReference type="InterPro" id="IPR000014">
    <property type="entry name" value="PAS"/>
</dbReference>
<dbReference type="InterPro" id="IPR011006">
    <property type="entry name" value="CheY-like_superfamily"/>
</dbReference>
<feature type="modified residue" description="4-aspartylphosphate" evidence="4">
    <location>
        <position position="502"/>
    </location>
</feature>
<dbReference type="SUPFAM" id="SSF55785">
    <property type="entry name" value="PYP-like sensor domain (PAS domain)"/>
    <property type="match status" value="1"/>
</dbReference>
<evidence type="ECO:0000256" key="1">
    <source>
        <dbReference type="ARBA" id="ARBA00000085"/>
    </source>
</evidence>
<dbReference type="PROSITE" id="PS50113">
    <property type="entry name" value="PAC"/>
    <property type="match status" value="1"/>
</dbReference>
<comment type="catalytic activity">
    <reaction evidence="1">
        <text>ATP + protein L-histidine = ADP + protein N-phospho-L-histidine.</text>
        <dbReference type="EC" id="2.7.13.3"/>
    </reaction>
</comment>
<feature type="compositionally biased region" description="Basic and acidic residues" evidence="5">
    <location>
        <begin position="1"/>
        <end position="12"/>
    </location>
</feature>
<accession>A0A1E7WZD7</accession>
<organism evidence="10 11">
    <name type="scientific">Duganella phyllosphaerae</name>
    <dbReference type="NCBI Taxonomy" id="762836"/>
    <lineage>
        <taxon>Bacteria</taxon>
        <taxon>Pseudomonadati</taxon>
        <taxon>Pseudomonadota</taxon>
        <taxon>Betaproteobacteria</taxon>
        <taxon>Burkholderiales</taxon>
        <taxon>Oxalobacteraceae</taxon>
        <taxon>Telluria group</taxon>
        <taxon>Duganella</taxon>
    </lineage>
</organism>
<dbReference type="NCBIfam" id="TIGR00229">
    <property type="entry name" value="sensory_box"/>
    <property type="match status" value="1"/>
</dbReference>
<comment type="caution">
    <text evidence="10">The sequence shown here is derived from an EMBL/GenBank/DDBJ whole genome shotgun (WGS) entry which is preliminary data.</text>
</comment>
<feature type="compositionally biased region" description="Low complexity" evidence="5">
    <location>
        <begin position="424"/>
        <end position="441"/>
    </location>
</feature>
<dbReference type="OrthoDB" id="9177042at2"/>
<evidence type="ECO:0000259" key="6">
    <source>
        <dbReference type="PROSITE" id="PS50109"/>
    </source>
</evidence>
<dbReference type="PANTHER" id="PTHR43065:SF42">
    <property type="entry name" value="TWO-COMPONENT SENSOR PPRA"/>
    <property type="match status" value="1"/>
</dbReference>
<dbReference type="SMART" id="SM00387">
    <property type="entry name" value="HATPase_c"/>
    <property type="match status" value="1"/>
</dbReference>
<dbReference type="PANTHER" id="PTHR43065">
    <property type="entry name" value="SENSOR HISTIDINE KINASE"/>
    <property type="match status" value="1"/>
</dbReference>
<dbReference type="InterPro" id="IPR000700">
    <property type="entry name" value="PAS-assoc_C"/>
</dbReference>
<dbReference type="InterPro" id="IPR004358">
    <property type="entry name" value="Sig_transdc_His_kin-like_C"/>
</dbReference>
<reference evidence="11" key="1">
    <citation type="journal article" date="2016" name="Front. Microbiol.">
        <title>Molecular Keys to the Janthinobacterium and Duganella spp. Interaction with the Plant Pathogen Fusarium graminearum.</title>
        <authorList>
            <person name="Haack F.S."/>
            <person name="Poehlein A."/>
            <person name="Kroger C."/>
            <person name="Voigt C.A."/>
            <person name="Piepenbring M."/>
            <person name="Bode H.B."/>
            <person name="Daniel R."/>
            <person name="Schafer W."/>
            <person name="Streit W.R."/>
        </authorList>
    </citation>
    <scope>NUCLEOTIDE SEQUENCE [LARGE SCALE GENOMIC DNA]</scope>
    <source>
        <strain evidence="11">T54</strain>
    </source>
</reference>
<keyword evidence="3 4" id="KW-0597">Phosphoprotein</keyword>
<evidence type="ECO:0000256" key="5">
    <source>
        <dbReference type="SAM" id="MobiDB-lite"/>
    </source>
</evidence>
<dbReference type="InterPro" id="IPR003661">
    <property type="entry name" value="HisK_dim/P_dom"/>
</dbReference>
<name>A0A1E7WZD7_9BURK</name>
<dbReference type="PROSITE" id="PS50112">
    <property type="entry name" value="PAS"/>
    <property type="match status" value="1"/>
</dbReference>
<dbReference type="SUPFAM" id="SSF52172">
    <property type="entry name" value="CheY-like"/>
    <property type="match status" value="1"/>
</dbReference>
<dbReference type="InterPro" id="IPR035965">
    <property type="entry name" value="PAS-like_dom_sf"/>
</dbReference>
<dbReference type="InterPro" id="IPR036890">
    <property type="entry name" value="HATPase_C_sf"/>
</dbReference>
<dbReference type="Pfam" id="PF02518">
    <property type="entry name" value="HATPase_c"/>
    <property type="match status" value="1"/>
</dbReference>
<evidence type="ECO:0000256" key="2">
    <source>
        <dbReference type="ARBA" id="ARBA00012438"/>
    </source>
</evidence>
<feature type="domain" description="Histidine kinase" evidence="6">
    <location>
        <begin position="198"/>
        <end position="417"/>
    </location>
</feature>
<evidence type="ECO:0000259" key="7">
    <source>
        <dbReference type="PROSITE" id="PS50110"/>
    </source>
</evidence>
<dbReference type="RefSeq" id="WP_070247240.1">
    <property type="nucleotide sequence ID" value="NZ_LROM01000066.1"/>
</dbReference>
<dbReference type="Proteomes" id="UP000175989">
    <property type="component" value="Unassembled WGS sequence"/>
</dbReference>
<dbReference type="SUPFAM" id="SSF55874">
    <property type="entry name" value="ATPase domain of HSP90 chaperone/DNA topoisomerase II/histidine kinase"/>
    <property type="match status" value="1"/>
</dbReference>
<evidence type="ECO:0000313" key="10">
    <source>
        <dbReference type="EMBL" id="OFA05412.1"/>
    </source>
</evidence>
<evidence type="ECO:0000259" key="8">
    <source>
        <dbReference type="PROSITE" id="PS50112"/>
    </source>
</evidence>
<feature type="region of interest" description="Disordered" evidence="5">
    <location>
        <begin position="1"/>
        <end position="38"/>
    </location>
</feature>
<dbReference type="InterPro" id="IPR001610">
    <property type="entry name" value="PAC"/>
</dbReference>
<dbReference type="CDD" id="cd00082">
    <property type="entry name" value="HisKA"/>
    <property type="match status" value="1"/>
</dbReference>
<evidence type="ECO:0000259" key="9">
    <source>
        <dbReference type="PROSITE" id="PS50113"/>
    </source>
</evidence>
<dbReference type="AlphaFoldDB" id="A0A1E7WZD7"/>
<proteinExistence type="predicted"/>
<evidence type="ECO:0000313" key="11">
    <source>
        <dbReference type="Proteomes" id="UP000175989"/>
    </source>
</evidence>
<dbReference type="SMART" id="SM00086">
    <property type="entry name" value="PAC"/>
    <property type="match status" value="1"/>
</dbReference>
<gene>
    <name evidence="10" type="ORF">DUPY_15260</name>
</gene>
<dbReference type="CDD" id="cd00130">
    <property type="entry name" value="PAS"/>
    <property type="match status" value="1"/>
</dbReference>
<dbReference type="InterPro" id="IPR003594">
    <property type="entry name" value="HATPase_dom"/>
</dbReference>
<sequence length="567" mass="60680">MAIGKSVRDHGGDASADGATGIKADGQMDGSSYNPLGNPGMEHWQATYVSKDGIEDRGNVFFAAVEMTRMPMIITDPRQPDNPIVFANGAFLDLTGYAEGQILGRNCRFLQGADTDRDTVAEIRHGIEEHRAVAVDILNYKADGTPFWNGLFMGPVFDKDGELLYYFASQLDITDKFNQHQSSIQAQKMEAIGALTAGLAHDFNNLLHVATGNLELATRQLHGSNSAIDALERSRGALDKATRLTQKLLTFARKQNLHPKLVSLNQVVLGLADMLGPTLPKSITLRLDLGTNLPQCQVDADHLDSALLNLVKNAREAMPDGGAITIATREFTGTAPAKLLANGAHPCVEVAIQDSGPGMADEVVRRATEPFFTTKGPGTGLGLAMVHGFAEQSQGKLHIASTLGKGTTVTLRFPSAPASPPAPAADKAAAGAAEASDNAPAEVERSRWRSKRLLVVDDNADILMLTTEFLQALGYQVKAVESADAALAYLARGEQVDLMFTDIVMPGGMSGIALAQAVARDYPQVKLLAATGYMDQLPEQGDLGTPLDIIPKPFRFDMLGEKIRQLL</sequence>
<dbReference type="EMBL" id="LROM01000066">
    <property type="protein sequence ID" value="OFA05412.1"/>
    <property type="molecule type" value="Genomic_DNA"/>
</dbReference>
<keyword evidence="11" id="KW-1185">Reference proteome</keyword>
<dbReference type="Gene3D" id="3.40.50.2300">
    <property type="match status" value="1"/>
</dbReference>
<dbReference type="SMART" id="SM00448">
    <property type="entry name" value="REC"/>
    <property type="match status" value="1"/>
</dbReference>
<dbReference type="GO" id="GO:0000155">
    <property type="term" value="F:phosphorelay sensor kinase activity"/>
    <property type="evidence" value="ECO:0007669"/>
    <property type="project" value="InterPro"/>
</dbReference>
<dbReference type="PRINTS" id="PR00344">
    <property type="entry name" value="BCTRLSENSOR"/>
</dbReference>
<dbReference type="InterPro" id="IPR036097">
    <property type="entry name" value="HisK_dim/P_sf"/>
</dbReference>
<feature type="domain" description="Response regulatory" evidence="7">
    <location>
        <begin position="452"/>
        <end position="567"/>
    </location>
</feature>
<dbReference type="SMART" id="SM00388">
    <property type="entry name" value="HisKA"/>
    <property type="match status" value="1"/>
</dbReference>